<dbReference type="Pfam" id="PF02932">
    <property type="entry name" value="Neur_chan_memb"/>
    <property type="match status" value="1"/>
</dbReference>
<feature type="transmembrane region" description="Helical" evidence="5">
    <location>
        <begin position="271"/>
        <end position="290"/>
    </location>
</feature>
<dbReference type="Pfam" id="PF02931">
    <property type="entry name" value="Neur_chan_LBD"/>
    <property type="match status" value="1"/>
</dbReference>
<keyword evidence="4 5" id="KW-0472">Membrane</keyword>
<dbReference type="OrthoDB" id="6160691at2759"/>
<evidence type="ECO:0000256" key="5">
    <source>
        <dbReference type="SAM" id="Phobius"/>
    </source>
</evidence>
<proteinExistence type="predicted"/>
<dbReference type="PRINTS" id="PR00252">
    <property type="entry name" value="NRIONCHANNEL"/>
</dbReference>
<feature type="transmembrane region" description="Helical" evidence="5">
    <location>
        <begin position="302"/>
        <end position="322"/>
    </location>
</feature>
<keyword evidence="3 5" id="KW-1133">Transmembrane helix</keyword>
<dbReference type="PANTHER" id="PTHR18945">
    <property type="entry name" value="NEUROTRANSMITTER GATED ION CHANNEL"/>
    <property type="match status" value="1"/>
</dbReference>
<dbReference type="GO" id="GO:0016020">
    <property type="term" value="C:membrane"/>
    <property type="evidence" value="ECO:0007669"/>
    <property type="project" value="UniProtKB-SubCell"/>
</dbReference>
<dbReference type="GeneID" id="111123366"/>
<feature type="domain" description="Neurotransmitter-gated ion-channel transmembrane" evidence="8">
    <location>
        <begin position="244"/>
        <end position="359"/>
    </location>
</feature>
<dbReference type="Proteomes" id="UP000694844">
    <property type="component" value="Chromosome 3"/>
</dbReference>
<evidence type="ECO:0000313" key="10">
    <source>
        <dbReference type="RefSeq" id="XP_022321362.1"/>
    </source>
</evidence>
<dbReference type="RefSeq" id="XP_022321362.1">
    <property type="nucleotide sequence ID" value="XM_022465654.1"/>
</dbReference>
<protein>
    <submittedName>
        <fullName evidence="10">Acetylcholine receptor subunit beta-like</fullName>
    </submittedName>
</protein>
<dbReference type="GO" id="GO:0005230">
    <property type="term" value="F:extracellular ligand-gated monoatomic ion channel activity"/>
    <property type="evidence" value="ECO:0007669"/>
    <property type="project" value="InterPro"/>
</dbReference>
<dbReference type="InterPro" id="IPR036734">
    <property type="entry name" value="Neur_chan_lig-bd_sf"/>
</dbReference>
<dbReference type="SUPFAM" id="SSF63712">
    <property type="entry name" value="Nicotinic receptor ligand binding domain-like"/>
    <property type="match status" value="1"/>
</dbReference>
<evidence type="ECO:0000259" key="8">
    <source>
        <dbReference type="Pfam" id="PF02932"/>
    </source>
</evidence>
<dbReference type="SUPFAM" id="SSF90112">
    <property type="entry name" value="Neurotransmitter-gated ion-channel transmembrane pore"/>
    <property type="match status" value="1"/>
</dbReference>
<evidence type="ECO:0000256" key="6">
    <source>
        <dbReference type="SAM" id="SignalP"/>
    </source>
</evidence>
<dbReference type="AlphaFoldDB" id="A0A8B8CZP6"/>
<organism evidence="9 10">
    <name type="scientific">Crassostrea virginica</name>
    <name type="common">Eastern oyster</name>
    <dbReference type="NCBI Taxonomy" id="6565"/>
    <lineage>
        <taxon>Eukaryota</taxon>
        <taxon>Metazoa</taxon>
        <taxon>Spiralia</taxon>
        <taxon>Lophotrochozoa</taxon>
        <taxon>Mollusca</taxon>
        <taxon>Bivalvia</taxon>
        <taxon>Autobranchia</taxon>
        <taxon>Pteriomorphia</taxon>
        <taxon>Ostreida</taxon>
        <taxon>Ostreoidea</taxon>
        <taxon>Ostreidae</taxon>
        <taxon>Crassostrea</taxon>
    </lineage>
</organism>
<keyword evidence="2 5" id="KW-0812">Transmembrane</keyword>
<feature type="chain" id="PRO_5034463644" evidence="6">
    <location>
        <begin position="28"/>
        <end position="417"/>
    </location>
</feature>
<feature type="transmembrane region" description="Helical" evidence="5">
    <location>
        <begin position="241"/>
        <end position="259"/>
    </location>
</feature>
<feature type="domain" description="Neurotransmitter-gated ion-channel ligand-binding" evidence="7">
    <location>
        <begin position="43"/>
        <end position="237"/>
    </location>
</feature>
<dbReference type="Gene3D" id="2.70.170.10">
    <property type="entry name" value="Neurotransmitter-gated ion-channel ligand-binding domain"/>
    <property type="match status" value="1"/>
</dbReference>
<evidence type="ECO:0000256" key="3">
    <source>
        <dbReference type="ARBA" id="ARBA00022989"/>
    </source>
</evidence>
<keyword evidence="9" id="KW-1185">Reference proteome</keyword>
<accession>A0A8B8CZP6</accession>
<feature type="signal peptide" evidence="6">
    <location>
        <begin position="1"/>
        <end position="27"/>
    </location>
</feature>
<dbReference type="InterPro" id="IPR038050">
    <property type="entry name" value="Neuro_actylchol_rec"/>
</dbReference>
<gene>
    <name evidence="10" type="primary">LOC111123366</name>
</gene>
<evidence type="ECO:0000256" key="4">
    <source>
        <dbReference type="ARBA" id="ARBA00023136"/>
    </source>
</evidence>
<dbReference type="Gene3D" id="1.20.58.390">
    <property type="entry name" value="Neurotransmitter-gated ion-channel transmembrane domain"/>
    <property type="match status" value="1"/>
</dbReference>
<evidence type="ECO:0000256" key="2">
    <source>
        <dbReference type="ARBA" id="ARBA00022692"/>
    </source>
</evidence>
<dbReference type="CDD" id="cd19051">
    <property type="entry name" value="LGIC_TM_cation"/>
    <property type="match status" value="1"/>
</dbReference>
<dbReference type="CDD" id="cd18989">
    <property type="entry name" value="LGIC_ECD_cation"/>
    <property type="match status" value="1"/>
</dbReference>
<dbReference type="InterPro" id="IPR006029">
    <property type="entry name" value="Neurotrans-gated_channel_TM"/>
</dbReference>
<keyword evidence="6" id="KW-0732">Signal</keyword>
<name>A0A8B8CZP6_CRAVI</name>
<reference evidence="10" key="1">
    <citation type="submission" date="2025-08" db="UniProtKB">
        <authorList>
            <consortium name="RefSeq"/>
        </authorList>
    </citation>
    <scope>IDENTIFICATION</scope>
    <source>
        <tissue evidence="10">Whole sample</tissue>
    </source>
</reference>
<sequence>MNGKSMDVKILPFSLILLLSLLGRGEGAFSYSLENDLRTLLFTTNSYNKLTRPLAQVAISAKLNLLTLTSLSIKDQTMSIAGYFTLMWSDGRLNWTADATYNTDIPAFYTNQDYVWTPSLSVTNSVSDIAVISDNTVVIRVFKDGTLNWTPGGVYNTQCTTDVTYYPFDTQKCSVTLATWGYTSIEISLVGGGVETTYYEQNGEWEFSTYSIQSSTRSFESNSLPQVSFDLTFKRRPMFQVMNTIIPMILLASLSVFVFQLPPDSGEKMGYSLTTLLAFAVYLTLVSANIPTTSINTPCLSVYLIIMLSMGVTSVLLTIYILKCHHSPEDKPVPNYLRKFCVIAKKDCCCKRKNVVEEADGKVSEDTKPRVPVSETELTWPEVTEILDNFFFKLYAVVLTLLTFAVLVTLVISYLTH</sequence>
<evidence type="ECO:0000313" key="9">
    <source>
        <dbReference type="Proteomes" id="UP000694844"/>
    </source>
</evidence>
<dbReference type="InterPro" id="IPR036719">
    <property type="entry name" value="Neuro-gated_channel_TM_sf"/>
</dbReference>
<evidence type="ECO:0000256" key="1">
    <source>
        <dbReference type="ARBA" id="ARBA00004141"/>
    </source>
</evidence>
<feature type="transmembrane region" description="Helical" evidence="5">
    <location>
        <begin position="394"/>
        <end position="415"/>
    </location>
</feature>
<evidence type="ECO:0000259" key="7">
    <source>
        <dbReference type="Pfam" id="PF02931"/>
    </source>
</evidence>
<comment type="subcellular location">
    <subcellularLocation>
        <location evidence="1">Membrane</location>
        <topology evidence="1">Multi-pass membrane protein</topology>
    </subcellularLocation>
</comment>
<dbReference type="InterPro" id="IPR006202">
    <property type="entry name" value="Neur_chan_lig-bd"/>
</dbReference>
<dbReference type="InterPro" id="IPR006201">
    <property type="entry name" value="Neur_channel"/>
</dbReference>
<dbReference type="GO" id="GO:0004888">
    <property type="term" value="F:transmembrane signaling receptor activity"/>
    <property type="evidence" value="ECO:0007669"/>
    <property type="project" value="InterPro"/>
</dbReference>
<dbReference type="KEGG" id="cvn:111123366"/>